<dbReference type="SUPFAM" id="SSF53850">
    <property type="entry name" value="Periplasmic binding protein-like II"/>
    <property type="match status" value="1"/>
</dbReference>
<keyword evidence="3" id="KW-0238">DNA-binding</keyword>
<dbReference type="Gene3D" id="3.40.190.10">
    <property type="entry name" value="Periplasmic binding protein-like II"/>
    <property type="match status" value="2"/>
</dbReference>
<evidence type="ECO:0000259" key="5">
    <source>
        <dbReference type="PROSITE" id="PS50931"/>
    </source>
</evidence>
<dbReference type="InterPro" id="IPR036388">
    <property type="entry name" value="WH-like_DNA-bd_sf"/>
</dbReference>
<comment type="similarity">
    <text evidence="1">Belongs to the LysR transcriptional regulatory family.</text>
</comment>
<dbReference type="GO" id="GO:0032993">
    <property type="term" value="C:protein-DNA complex"/>
    <property type="evidence" value="ECO:0007669"/>
    <property type="project" value="TreeGrafter"/>
</dbReference>
<dbReference type="PROSITE" id="PS50931">
    <property type="entry name" value="HTH_LYSR"/>
    <property type="match status" value="1"/>
</dbReference>
<comment type="caution">
    <text evidence="6">The sequence shown here is derived from an EMBL/GenBank/DDBJ whole genome shotgun (WGS) entry which is preliminary data.</text>
</comment>
<dbReference type="Pfam" id="PF03466">
    <property type="entry name" value="LysR_substrate"/>
    <property type="match status" value="1"/>
</dbReference>
<sequence>MSTRPAFLPGPRPRQQKFQCDPAIKWGRRQCTFAGARGYCCVGLALTDERSDRVGLNGNHPPRYAKSQSDMTRNGNALQLLTYAFAAMDHRSLRQAARALRVQESSVSRNIVKLEQLLEMQLFDRSVRGVQVTETGRAWIEIVRAHYEGLLDAFTERGCENQDAKTIRIGLCWVTAGEFLKRLIDRFKALYPEVRLTIEDVPTGQCLAAIRRRRFDIVFTQDIGSVRSCSSQVFWRERLFVLLPSCHSLAKKPVVEWADLADMSLLVPVGLEGPPSDLCLLERIAADGGPASQRCLANPATIIFKVQLGQGVTFADESYARTVVIESATWKPLAGQNSVTSIRAVWLDSNPKRSVLRLVAMARNMAGRTTGINETGAGRDPR</sequence>
<dbReference type="AlphaFoldDB" id="A0A330HL84"/>
<name>A0A330HL84_9HYPH</name>
<dbReference type="EMBL" id="QMBP01000008">
    <property type="protein sequence ID" value="RAZ89426.1"/>
    <property type="molecule type" value="Genomic_DNA"/>
</dbReference>
<dbReference type="InterPro" id="IPR036390">
    <property type="entry name" value="WH_DNA-bd_sf"/>
</dbReference>
<evidence type="ECO:0000256" key="2">
    <source>
        <dbReference type="ARBA" id="ARBA00023015"/>
    </source>
</evidence>
<keyword evidence="4" id="KW-0804">Transcription</keyword>
<proteinExistence type="inferred from homology"/>
<feature type="domain" description="HTH lysR-type" evidence="5">
    <location>
        <begin position="86"/>
        <end position="133"/>
    </location>
</feature>
<dbReference type="CDD" id="cd08414">
    <property type="entry name" value="PBP2_LTTR_aromatics_like"/>
    <property type="match status" value="1"/>
</dbReference>
<evidence type="ECO:0000313" key="6">
    <source>
        <dbReference type="EMBL" id="RAZ89426.1"/>
    </source>
</evidence>
<evidence type="ECO:0000256" key="1">
    <source>
        <dbReference type="ARBA" id="ARBA00009437"/>
    </source>
</evidence>
<keyword evidence="2" id="KW-0805">Transcription regulation</keyword>
<evidence type="ECO:0000256" key="4">
    <source>
        <dbReference type="ARBA" id="ARBA00023163"/>
    </source>
</evidence>
<gene>
    <name evidence="6" type="ORF">DPM33_17765</name>
</gene>
<dbReference type="PANTHER" id="PTHR30346:SF0">
    <property type="entry name" value="HCA OPERON TRANSCRIPTIONAL ACTIVATOR HCAR"/>
    <property type="match status" value="1"/>
</dbReference>
<reference evidence="7" key="1">
    <citation type="submission" date="2018-06" db="EMBL/GenBank/DDBJ databases">
        <authorList>
            <person name="Helene L.C."/>
            <person name="Dall'Agnol R."/>
            <person name="Delamuta J.R."/>
            <person name="Hungria M."/>
        </authorList>
    </citation>
    <scope>NUCLEOTIDE SEQUENCE [LARGE SCALE GENOMIC DNA]</scope>
    <source>
        <strain evidence="7">AC99b</strain>
    </source>
</reference>
<dbReference type="InterPro" id="IPR005119">
    <property type="entry name" value="LysR_subst-bd"/>
</dbReference>
<evidence type="ECO:0000313" key="7">
    <source>
        <dbReference type="Proteomes" id="UP000251558"/>
    </source>
</evidence>
<dbReference type="RefSeq" id="WP_112098744.1">
    <property type="nucleotide sequence ID" value="NZ_QMBP01000008.1"/>
</dbReference>
<dbReference type="Pfam" id="PF00126">
    <property type="entry name" value="HTH_1"/>
    <property type="match status" value="1"/>
</dbReference>
<dbReference type="OrthoDB" id="7216893at2"/>
<protein>
    <recommendedName>
        <fullName evidence="5">HTH lysR-type domain-containing protein</fullName>
    </recommendedName>
</protein>
<dbReference type="InterPro" id="IPR000847">
    <property type="entry name" value="LysR_HTH_N"/>
</dbReference>
<evidence type="ECO:0000256" key="3">
    <source>
        <dbReference type="ARBA" id="ARBA00023125"/>
    </source>
</evidence>
<dbReference type="GO" id="GO:0003700">
    <property type="term" value="F:DNA-binding transcription factor activity"/>
    <property type="evidence" value="ECO:0007669"/>
    <property type="project" value="InterPro"/>
</dbReference>
<dbReference type="Gene3D" id="1.10.10.10">
    <property type="entry name" value="Winged helix-like DNA-binding domain superfamily/Winged helix DNA-binding domain"/>
    <property type="match status" value="1"/>
</dbReference>
<dbReference type="Proteomes" id="UP000251558">
    <property type="component" value="Unassembled WGS sequence"/>
</dbReference>
<keyword evidence="7" id="KW-1185">Reference proteome</keyword>
<dbReference type="SUPFAM" id="SSF46785">
    <property type="entry name" value="Winged helix' DNA-binding domain"/>
    <property type="match status" value="1"/>
</dbReference>
<reference evidence="6 7" key="2">
    <citation type="submission" date="2018-07" db="EMBL/GenBank/DDBJ databases">
        <title>Diversity of Mesorhizobium strains in Brazil.</title>
        <authorList>
            <person name="Helene L.C.F."/>
            <person name="Dall'Agnol R."/>
            <person name="Delamuta J.R.M."/>
            <person name="Hungria M."/>
        </authorList>
    </citation>
    <scope>NUCLEOTIDE SEQUENCE [LARGE SCALE GENOMIC DNA]</scope>
    <source>
        <strain evidence="6 7">AC99b</strain>
    </source>
</reference>
<organism evidence="6 7">
    <name type="scientific">Mesorhizobium hawassense</name>
    <dbReference type="NCBI Taxonomy" id="1209954"/>
    <lineage>
        <taxon>Bacteria</taxon>
        <taxon>Pseudomonadati</taxon>
        <taxon>Pseudomonadota</taxon>
        <taxon>Alphaproteobacteria</taxon>
        <taxon>Hyphomicrobiales</taxon>
        <taxon>Phyllobacteriaceae</taxon>
        <taxon>Mesorhizobium</taxon>
    </lineage>
</organism>
<accession>A0A330HL84</accession>
<dbReference type="PANTHER" id="PTHR30346">
    <property type="entry name" value="TRANSCRIPTIONAL DUAL REGULATOR HCAR-RELATED"/>
    <property type="match status" value="1"/>
</dbReference>
<dbReference type="GO" id="GO:0003677">
    <property type="term" value="F:DNA binding"/>
    <property type="evidence" value="ECO:0007669"/>
    <property type="project" value="UniProtKB-KW"/>
</dbReference>